<dbReference type="SMART" id="SM00249">
    <property type="entry name" value="PHD"/>
    <property type="match status" value="4"/>
</dbReference>
<evidence type="ECO:0000256" key="9">
    <source>
        <dbReference type="ARBA" id="ARBA00022853"/>
    </source>
</evidence>
<feature type="region of interest" description="Disordered" evidence="16">
    <location>
        <begin position="2298"/>
        <end position="2319"/>
    </location>
</feature>
<dbReference type="Proteomes" id="UP000735302">
    <property type="component" value="Unassembled WGS sequence"/>
</dbReference>
<comment type="caution">
    <text evidence="20">The sequence shown here is derived from an EMBL/GenBank/DDBJ whole genome shotgun (WGS) entry which is preliminary data.</text>
</comment>
<feature type="compositionally biased region" description="Acidic residues" evidence="16">
    <location>
        <begin position="1223"/>
        <end position="1234"/>
    </location>
</feature>
<feature type="compositionally biased region" description="Low complexity" evidence="16">
    <location>
        <begin position="511"/>
        <end position="527"/>
    </location>
</feature>
<dbReference type="FunFam" id="3.30.40.10:FF:000394">
    <property type="entry name" value="Histone-lysine N-methyltransferase"/>
    <property type="match status" value="1"/>
</dbReference>
<feature type="compositionally biased region" description="Gly residues" evidence="16">
    <location>
        <begin position="1394"/>
        <end position="1408"/>
    </location>
</feature>
<evidence type="ECO:0000256" key="3">
    <source>
        <dbReference type="ARBA" id="ARBA00022679"/>
    </source>
</evidence>
<keyword evidence="5" id="KW-0479">Metal-binding</keyword>
<evidence type="ECO:0000256" key="10">
    <source>
        <dbReference type="ARBA" id="ARBA00023015"/>
    </source>
</evidence>
<protein>
    <submittedName>
        <fullName evidence="20">Histone-lysine N-methyltransferase</fullName>
    </submittedName>
</protein>
<feature type="region of interest" description="Disordered" evidence="16">
    <location>
        <begin position="507"/>
        <end position="527"/>
    </location>
</feature>
<feature type="domain" description="CXXC-type" evidence="18">
    <location>
        <begin position="1291"/>
        <end position="1337"/>
    </location>
</feature>
<dbReference type="PANTHER" id="PTHR45838">
    <property type="entry name" value="HISTONE-LYSINE-N-METHYLTRANSFERASE 2 KMT2 FAMILY MEMBER"/>
    <property type="match status" value="1"/>
</dbReference>
<feature type="region of interest" description="Disordered" evidence="16">
    <location>
        <begin position="1871"/>
        <end position="1938"/>
    </location>
</feature>
<dbReference type="FunFam" id="3.30.40.10:FF:000002">
    <property type="entry name" value="Histone-lysine N-methyltransferase"/>
    <property type="match status" value="1"/>
</dbReference>
<dbReference type="GO" id="GO:0008270">
    <property type="term" value="F:zinc ion binding"/>
    <property type="evidence" value="ECO:0007669"/>
    <property type="project" value="UniProtKB-KW"/>
</dbReference>
<dbReference type="SUPFAM" id="SSF47370">
    <property type="entry name" value="Bromodomain"/>
    <property type="match status" value="1"/>
</dbReference>
<feature type="compositionally biased region" description="Basic and acidic residues" evidence="16">
    <location>
        <begin position="2310"/>
        <end position="2319"/>
    </location>
</feature>
<sequence length="2734" mass="297946">MARLRFPGRPGYRFDRIGVRYGADEARQTTDPSLAVVASIHKGLQRFRDLFGDSDEDEEFQGFSLEDVKTAETRLRKYQQAEQEFLAQQAEKEERDRLARSQAALANFAAAVVNAGSRDVGMEGSGGGKQCFGKTFKKILDTGLVQKVVNSRPLKGSGVGKKKQRSTPEVAVQNDDIASKSSGKIFLKQNESPVRERVTSIKHVKLKRLTHMMDGQVVFRRPVGRPRKTQISGALGEGGVINGGGDSTSLSSRPSSKYRSAAKQLLARAAKLHHIGTVSAATSANHNKVRKFVLPTKSSRSSRLIKPNKRFLEEEDGGVHTILAASTGSVKQAKLAETEVKGEEQAFAEKKQFKLEGACAIPLLSQSTSLPSSSGDAPPLKTSIFGVEVGEEKPVGLGGALSSSSSSFSSSPFLHHSPGGLAALSPFSLNREKGFPAFSTAPQPIGTTSFTDKGQCQSATSVQTKPLGALDQPLIVEGKRPRKPSLIMRMKLVEDDPEDEIRLQQSLLADTTTPPKSILPSTSSLSTLPSSIKNLKSDSHLSVSQTDLLQSAASSSSNTSILGYGTTKSLIAPAKLFTNSFSSASAKISKSRRHRLKAGLPAQQTIILRQAKLQLNRAALNRSKAALARSLKAKLKREAKLERKKRFSQRRLKKLGGDPSVKVEGRDSSVAGSALSPSSGAVIVAPSPGAFSKLSQLSPFSLQTSGAMIEKSKQGLFQGMDCGSQPETKAEYPESAEPPVAATSSSIEEGDPTSSLITPEPEFFVETAPIKVRKKPGPKPKTKEELEERKTVIGPVFSSHLDDEEMDEHFESFVREEDILKEYRAGSRWNCLVCETMCQVKNNRKLPKLPLCRPCKKAYFFQLSKGDTPIRNRKCISKERPDMCGPENLGYMRSYSNCTACKYRRFCGVLRKACKLGLEAGLWTKDYRPPKAKNHSTVKWKDFIRKGPRKVYKKMSSGEDSDFEEKDSPPQKTPKKRNKSGDVSGSEGTLTPAKPSRRGRRRSLSGGGVHSSSDNIEYARQRNVIQSKHLDQPLSVDVGDTSGSFTLSPPQTVSSTKSSPGKSGRTPNKKLGQDGNDVSGFRQRSSRGPRIKHVCRRAAMVFPGQRATFPGDGVPGNGPQGGKGLSAGGIVGVGSGGTTLTLSALPSAEKQQVLARTKLKQEFEKYSSSDESEDERRPRHRLHSASDKKPGARAERQASVKKERKLSFSSPSPLKESNGDGDLRDDDDDDDENDDFAKEGCRKDGLSMDGGEAKRARAKSWELGISTHRSSRFLKNLPFHKNKGIYRSYRKRERRLRCRKCKGCLTPECGNCIACRDKPKFGGRGLMKKPCIHSLCLNLRRVRQATDAFIDPKSPERFRRPDNDDDNNGGYHRSSWSNGRQTSSLRSRASHKSNGGGEQHGGMNGGGDGAKDAADGDSDMFTDSYSDEDRSKARVPSPQQVKRGLDMDGSQVALSYQRRRAEGRIGGAGARMFGRLPKVNATVQLALADPYHHRLGRGGLARRMAAAEAAFVGKMKRKKDKKGDKSELKPVETETAYSGDVPLKRHLIKADYQHEYDVDTAWSQGYSLTVTGPSCVRTLCFLCGSAGKHQMIFCIVCCQSFHNFCLEDEERPEEVFEEMAESPGRDHSDSAVVIAEDEGEDCHQHHSGSSNSNTVNQHRGSNSSGVLSWCCRRCQFCHVCGQQNGLLKCHRCRDTYHPECLGPNYPTKPSRKNIWVCTKCVRCKSCGATTPGVGTNATWTYDFSLCHECGKLMDKGNFCPICHKCYSDDDWESKMIQCSSCECWVHAKCEELTDEMYQLIACLPDDIQYRCRVCASMTWNEDGSRFTSSSQGHEPLSRSSYWQKLLHTQLLHGLVNVMSSLLSSKCAQVLQDSAPPRESRRTKAKPAEHSRTLTVREVGGGSMSETQPSSNLPETVTINLDGTGGESASTGDLPFCPQPAVQMSQLQSLSASNFSENPNNGDPSGSNRAGLVSATKDFSNNENSPSSSIENNAAMTVDLNSGSEGGGDKSGIFNTVKCDLDDSRCDRVESGGSESQRRSPGSVAQGPGNVIVCLDSEEEGCCDDDDGAKNLNVGNSIANFSNSESQSGNSVSVIGTSTCSPKLDKTPTHILPDRTVEKDLTSAQLSLTKTGPTPTGRSAHFSSYNCWSRSMSSDVFPLSVTDNGILQSRPKLSALLASKSSISISAASCSNSPSRAAVSESALYSDSYTTLVLESSQGPHPDLARDHHSGHAVETTDSVLLPAASQSSNQAQSTFYSEFLKTVLSENSKEATSGNVSENIPLQVLENHTFVAASNAAVSNENSAGQESKQSTENEHSEKTVALENTSLASSAASLSLPSSRAESPVSLSGAASVSSSTSLTTRQGLEVTPVKRKLAFSGHGVSFDCSPRDVRGSKNGEYPSDFWAVREKIGAGSYSTVEEFSEDMVRIIQALLSENQNFPTRRKQANSVRSIFIKQMERIFPWFNVNTCKLWEHNRGLPEGMLRVAVLPPSMDHTYAQWLERQIVPMNPQPSPFKKNSTPQRHPSGEKHTDGQEASVAADVLSPELPQEADDTRTCLLCAQRGDDLPDNAGRLLYCGQDDWVHINCALWSAEIFEEFDGSLQNVMEATTRGKKLRCNFCQEVGATVGCCATNCRANYHFMCARKDGCLFQENRMVYCNLHTDWVDSELIQPGHFAVLHRVCVDLNKIRAKSTWGKAVDPSTLSVLIGSCTIESLGVLVSYLSDTEECLLPIDFW</sequence>
<dbReference type="GO" id="GO:0035097">
    <property type="term" value="C:histone methyltransferase complex"/>
    <property type="evidence" value="ECO:0007669"/>
    <property type="project" value="TreeGrafter"/>
</dbReference>
<feature type="compositionally biased region" description="Low complexity" evidence="16">
    <location>
        <begin position="1980"/>
        <end position="1992"/>
    </location>
</feature>
<evidence type="ECO:0000256" key="11">
    <source>
        <dbReference type="ARBA" id="ARBA00023117"/>
    </source>
</evidence>
<feature type="compositionally biased region" description="Polar residues" evidence="16">
    <location>
        <begin position="1951"/>
        <end position="1967"/>
    </location>
</feature>
<feature type="region of interest" description="Disordered" evidence="16">
    <location>
        <begin position="2214"/>
        <end position="2233"/>
    </location>
</feature>
<dbReference type="InterPro" id="IPR019787">
    <property type="entry name" value="Znf_PHD-finger"/>
</dbReference>
<feature type="compositionally biased region" description="Low complexity" evidence="16">
    <location>
        <begin position="668"/>
        <end position="678"/>
    </location>
</feature>
<feature type="compositionally biased region" description="Basic and acidic residues" evidence="16">
    <location>
        <begin position="1235"/>
        <end position="1253"/>
    </location>
</feature>
<evidence type="ECO:0000259" key="17">
    <source>
        <dbReference type="PROSITE" id="PS50016"/>
    </source>
</evidence>
<dbReference type="GO" id="GO:0032259">
    <property type="term" value="P:methylation"/>
    <property type="evidence" value="ECO:0007669"/>
    <property type="project" value="UniProtKB-KW"/>
</dbReference>
<feature type="region of interest" description="Disordered" evidence="16">
    <location>
        <begin position="2507"/>
        <end position="2535"/>
    </location>
</feature>
<feature type="domain" description="PHD-type" evidence="19">
    <location>
        <begin position="2553"/>
        <end position="2661"/>
    </location>
</feature>
<dbReference type="InterPro" id="IPR013083">
    <property type="entry name" value="Znf_RING/FYVE/PHD"/>
</dbReference>
<dbReference type="PROSITE" id="PS51805">
    <property type="entry name" value="EPHD"/>
    <property type="match status" value="1"/>
</dbReference>
<dbReference type="InterPro" id="IPR002857">
    <property type="entry name" value="Znf_CXXC"/>
</dbReference>
<keyword evidence="8" id="KW-0862">Zinc</keyword>
<dbReference type="Gene3D" id="3.30.40.10">
    <property type="entry name" value="Zinc/RING finger domain, C3HC4 (zinc finger)"/>
    <property type="match status" value="3"/>
</dbReference>
<evidence type="ECO:0000259" key="18">
    <source>
        <dbReference type="PROSITE" id="PS51058"/>
    </source>
</evidence>
<dbReference type="GO" id="GO:0042800">
    <property type="term" value="F:histone H3K4 methyltransferase activity"/>
    <property type="evidence" value="ECO:0007669"/>
    <property type="project" value="TreeGrafter"/>
</dbReference>
<comment type="subcellular location">
    <subcellularLocation>
        <location evidence="1">Nucleus</location>
    </subcellularLocation>
</comment>
<evidence type="ECO:0000256" key="4">
    <source>
        <dbReference type="ARBA" id="ARBA00022691"/>
    </source>
</evidence>
<evidence type="ECO:0000256" key="15">
    <source>
        <dbReference type="PROSITE-ProRule" id="PRU00509"/>
    </source>
</evidence>
<keyword evidence="3" id="KW-0808">Transferase</keyword>
<feature type="region of interest" description="Disordered" evidence="16">
    <location>
        <begin position="1951"/>
        <end position="2008"/>
    </location>
</feature>
<keyword evidence="10" id="KW-0805">Transcription regulation</keyword>
<evidence type="ECO:0000256" key="14">
    <source>
        <dbReference type="ARBA" id="ARBA00023242"/>
    </source>
</evidence>
<feature type="domain" description="PHD-type" evidence="17">
    <location>
        <begin position="1756"/>
        <end position="1817"/>
    </location>
</feature>
<dbReference type="EMBL" id="BLXT01003924">
    <property type="protein sequence ID" value="GFO08004.1"/>
    <property type="molecule type" value="Genomic_DNA"/>
</dbReference>
<dbReference type="GO" id="GO:0045893">
    <property type="term" value="P:positive regulation of DNA-templated transcription"/>
    <property type="evidence" value="ECO:0007669"/>
    <property type="project" value="TreeGrafter"/>
</dbReference>
<dbReference type="InterPro" id="IPR001965">
    <property type="entry name" value="Znf_PHD"/>
</dbReference>
<evidence type="ECO:0000256" key="16">
    <source>
        <dbReference type="SAM" id="MobiDB-lite"/>
    </source>
</evidence>
<feature type="region of interest" description="Disordered" evidence="16">
    <location>
        <begin position="228"/>
        <end position="255"/>
    </location>
</feature>
<feature type="region of interest" description="Disordered" evidence="16">
    <location>
        <begin position="717"/>
        <end position="787"/>
    </location>
</feature>
<proteinExistence type="predicted"/>
<keyword evidence="2" id="KW-0489">Methyltransferase</keyword>
<dbReference type="CDD" id="cd15506">
    <property type="entry name" value="PHD1_KMT2A_like"/>
    <property type="match status" value="1"/>
</dbReference>
<dbReference type="Pfam" id="PF13771">
    <property type="entry name" value="zf-HC5HC2H"/>
    <property type="match status" value="1"/>
</dbReference>
<feature type="compositionally biased region" description="Polar residues" evidence="16">
    <location>
        <begin position="1374"/>
        <end position="1387"/>
    </location>
</feature>
<dbReference type="GO" id="GO:0003677">
    <property type="term" value="F:DNA binding"/>
    <property type="evidence" value="ECO:0007669"/>
    <property type="project" value="UniProtKB-KW"/>
</dbReference>
<feature type="compositionally biased region" description="Polar residues" evidence="16">
    <location>
        <begin position="1041"/>
        <end position="1061"/>
    </location>
</feature>
<keyword evidence="21" id="KW-1185">Reference proteome</keyword>
<dbReference type="Pfam" id="PF02008">
    <property type="entry name" value="zf-CXXC"/>
    <property type="match status" value="1"/>
</dbReference>
<feature type="compositionally biased region" description="Basic residues" evidence="16">
    <location>
        <begin position="771"/>
        <end position="780"/>
    </location>
</feature>
<keyword evidence="14" id="KW-0539">Nucleus</keyword>
<evidence type="ECO:0000256" key="5">
    <source>
        <dbReference type="ARBA" id="ARBA00022723"/>
    </source>
</evidence>
<dbReference type="PROSITE" id="PS50016">
    <property type="entry name" value="ZF_PHD_2"/>
    <property type="match status" value="2"/>
</dbReference>
<organism evidence="20 21">
    <name type="scientific">Plakobranchus ocellatus</name>
    <dbReference type="NCBI Taxonomy" id="259542"/>
    <lineage>
        <taxon>Eukaryota</taxon>
        <taxon>Metazoa</taxon>
        <taxon>Spiralia</taxon>
        <taxon>Lophotrochozoa</taxon>
        <taxon>Mollusca</taxon>
        <taxon>Gastropoda</taxon>
        <taxon>Heterobranchia</taxon>
        <taxon>Euthyneura</taxon>
        <taxon>Panpulmonata</taxon>
        <taxon>Sacoglossa</taxon>
        <taxon>Placobranchoidea</taxon>
        <taxon>Plakobranchidae</taxon>
        <taxon>Plakobranchus</taxon>
    </lineage>
</organism>
<feature type="compositionally biased region" description="Basic and acidic residues" evidence="16">
    <location>
        <begin position="2222"/>
        <end position="2231"/>
    </location>
</feature>
<evidence type="ECO:0000313" key="20">
    <source>
        <dbReference type="EMBL" id="GFO08004.1"/>
    </source>
</evidence>
<keyword evidence="12" id="KW-0238">DNA-binding</keyword>
<feature type="domain" description="PHD-type" evidence="17">
    <location>
        <begin position="1674"/>
        <end position="1723"/>
    </location>
</feature>
<feature type="compositionally biased region" description="Basic residues" evidence="16">
    <location>
        <begin position="642"/>
        <end position="654"/>
    </location>
</feature>
<keyword evidence="7 15" id="KW-0863">Zinc-finger</keyword>
<gene>
    <name evidence="20" type="ORF">PoB_003450900</name>
</gene>
<evidence type="ECO:0000259" key="19">
    <source>
        <dbReference type="PROSITE" id="PS51805"/>
    </source>
</evidence>
<evidence type="ECO:0000256" key="1">
    <source>
        <dbReference type="ARBA" id="ARBA00004123"/>
    </source>
</evidence>
<keyword evidence="11" id="KW-0103">Bromodomain</keyword>
<dbReference type="SUPFAM" id="SSF57903">
    <property type="entry name" value="FYVE/PHD zinc finger"/>
    <property type="match status" value="2"/>
</dbReference>
<evidence type="ECO:0000256" key="2">
    <source>
        <dbReference type="ARBA" id="ARBA00022603"/>
    </source>
</evidence>
<evidence type="ECO:0000256" key="7">
    <source>
        <dbReference type="ARBA" id="ARBA00022771"/>
    </source>
</evidence>
<feature type="compositionally biased region" description="Basic residues" evidence="16">
    <location>
        <begin position="1084"/>
        <end position="1096"/>
    </location>
</feature>
<keyword evidence="6" id="KW-0677">Repeat</keyword>
<feature type="region of interest" description="Disordered" evidence="16">
    <location>
        <begin position="1348"/>
        <end position="1443"/>
    </location>
</feature>
<feature type="compositionally biased region" description="Basic and acidic residues" evidence="16">
    <location>
        <begin position="1353"/>
        <end position="1362"/>
    </location>
</feature>
<keyword evidence="4" id="KW-0949">S-adenosyl-L-methionine</keyword>
<feature type="region of interest" description="Disordered" evidence="16">
    <location>
        <begin position="154"/>
        <end position="175"/>
    </location>
</feature>
<dbReference type="PANTHER" id="PTHR45838:SF4">
    <property type="entry name" value="HISTONE-LYSINE N-METHYLTRANSFERASE TRITHORAX"/>
    <property type="match status" value="1"/>
</dbReference>
<feature type="region of interest" description="Disordered" evidence="16">
    <location>
        <begin position="1162"/>
        <end position="1253"/>
    </location>
</feature>
<feature type="region of interest" description="Disordered" evidence="16">
    <location>
        <begin position="1034"/>
        <end position="1129"/>
    </location>
</feature>
<feature type="compositionally biased region" description="Basic and acidic residues" evidence="16">
    <location>
        <begin position="1875"/>
        <end position="1891"/>
    </location>
</feature>
<feature type="compositionally biased region" description="Gly residues" evidence="16">
    <location>
        <begin position="235"/>
        <end position="246"/>
    </location>
</feature>
<dbReference type="InterPro" id="IPR034732">
    <property type="entry name" value="EPHD"/>
</dbReference>
<evidence type="ECO:0000256" key="8">
    <source>
        <dbReference type="ARBA" id="ARBA00022833"/>
    </source>
</evidence>
<feature type="region of interest" description="Disordered" evidence="16">
    <location>
        <begin position="2025"/>
        <end position="2048"/>
    </location>
</feature>
<evidence type="ECO:0000256" key="6">
    <source>
        <dbReference type="ARBA" id="ARBA00022737"/>
    </source>
</evidence>
<feature type="compositionally biased region" description="Basic and acidic residues" evidence="16">
    <location>
        <begin position="1184"/>
        <end position="1201"/>
    </location>
</feature>
<feature type="compositionally biased region" description="Polar residues" evidence="16">
    <location>
        <begin position="742"/>
        <end position="757"/>
    </location>
</feature>
<reference evidence="20 21" key="1">
    <citation type="journal article" date="2021" name="Elife">
        <title>Chloroplast acquisition without the gene transfer in kleptoplastic sea slugs, Plakobranchus ocellatus.</title>
        <authorList>
            <person name="Maeda T."/>
            <person name="Takahashi S."/>
            <person name="Yoshida T."/>
            <person name="Shimamura S."/>
            <person name="Takaki Y."/>
            <person name="Nagai Y."/>
            <person name="Toyoda A."/>
            <person name="Suzuki Y."/>
            <person name="Arimoto A."/>
            <person name="Ishii H."/>
            <person name="Satoh N."/>
            <person name="Nishiyama T."/>
            <person name="Hasebe M."/>
            <person name="Maruyama T."/>
            <person name="Minagawa J."/>
            <person name="Obokata J."/>
            <person name="Shigenobu S."/>
        </authorList>
    </citation>
    <scope>NUCLEOTIDE SEQUENCE [LARGE SCALE GENOMIC DNA]</scope>
</reference>
<feature type="region of interest" description="Disordered" evidence="16">
    <location>
        <begin position="642"/>
        <end position="678"/>
    </location>
</feature>
<feature type="region of interest" description="Disordered" evidence="16">
    <location>
        <begin position="954"/>
        <end position="1016"/>
    </location>
</feature>
<dbReference type="InterPro" id="IPR011011">
    <property type="entry name" value="Znf_FYVE_PHD"/>
</dbReference>
<keyword evidence="13" id="KW-0804">Transcription</keyword>
<evidence type="ECO:0000313" key="21">
    <source>
        <dbReference type="Proteomes" id="UP000735302"/>
    </source>
</evidence>
<accession>A0AAV4ANU3</accession>
<name>A0AAV4ANU3_9GAST</name>
<evidence type="ECO:0000256" key="13">
    <source>
        <dbReference type="ARBA" id="ARBA00023163"/>
    </source>
</evidence>
<feature type="compositionally biased region" description="Polar residues" evidence="16">
    <location>
        <begin position="1903"/>
        <end position="1930"/>
    </location>
</feature>
<keyword evidence="9" id="KW-0156">Chromatin regulator</keyword>
<dbReference type="Pfam" id="PF00628">
    <property type="entry name" value="PHD"/>
    <property type="match status" value="1"/>
</dbReference>
<dbReference type="InterPro" id="IPR036427">
    <property type="entry name" value="Bromodomain-like_sf"/>
</dbReference>
<evidence type="ECO:0000256" key="12">
    <source>
        <dbReference type="ARBA" id="ARBA00023125"/>
    </source>
</evidence>
<dbReference type="PROSITE" id="PS51058">
    <property type="entry name" value="ZF_CXXC"/>
    <property type="match status" value="1"/>
</dbReference>
<dbReference type="Gene3D" id="1.20.920.10">
    <property type="entry name" value="Bromodomain-like"/>
    <property type="match status" value="1"/>
</dbReference>
<feature type="compositionally biased region" description="Gly residues" evidence="16">
    <location>
        <begin position="1113"/>
        <end position="1129"/>
    </location>
</feature>
<dbReference type="CDD" id="cd15508">
    <property type="entry name" value="PHD3_KMT2A_like"/>
    <property type="match status" value="1"/>
</dbReference>